<dbReference type="InterPro" id="IPR028098">
    <property type="entry name" value="Glyco_trans_4-like_N"/>
</dbReference>
<keyword evidence="3" id="KW-0808">Transferase</keyword>
<name>A0A1E3WE67_9HYPH</name>
<organism evidence="3 4">
    <name type="scientific">Methyloceanibacter marginalis</name>
    <dbReference type="NCBI Taxonomy" id="1774971"/>
    <lineage>
        <taxon>Bacteria</taxon>
        <taxon>Pseudomonadati</taxon>
        <taxon>Pseudomonadota</taxon>
        <taxon>Alphaproteobacteria</taxon>
        <taxon>Hyphomicrobiales</taxon>
        <taxon>Hyphomicrobiaceae</taxon>
        <taxon>Methyloceanibacter</taxon>
    </lineage>
</organism>
<dbReference type="RefSeq" id="WP_069622719.1">
    <property type="nucleotide sequence ID" value="NZ_LPWD01000020.1"/>
</dbReference>
<dbReference type="OrthoDB" id="5147801at2"/>
<dbReference type="Gene3D" id="3.40.50.2000">
    <property type="entry name" value="Glycogen Phosphorylase B"/>
    <property type="match status" value="2"/>
</dbReference>
<reference evidence="3 4" key="1">
    <citation type="journal article" date="2016" name="Environ. Microbiol.">
        <title>New Methyloceanibacter diversity from North Sea sediments includes methanotroph containing solely the soluble methane monooxygenase.</title>
        <authorList>
            <person name="Vekeman B."/>
            <person name="Kerckhof F.M."/>
            <person name="Cremers G."/>
            <person name="de Vos P."/>
            <person name="Vandamme P."/>
            <person name="Boon N."/>
            <person name="Op den Camp H.J."/>
            <person name="Heylen K."/>
        </authorList>
    </citation>
    <scope>NUCLEOTIDE SEQUENCE [LARGE SCALE GENOMIC DNA]</scope>
    <source>
        <strain evidence="3 4">R-67177</strain>
    </source>
</reference>
<dbReference type="InterPro" id="IPR001296">
    <property type="entry name" value="Glyco_trans_1"/>
</dbReference>
<feature type="domain" description="Glycosyl transferase family 1" evidence="1">
    <location>
        <begin position="184"/>
        <end position="361"/>
    </location>
</feature>
<evidence type="ECO:0000259" key="1">
    <source>
        <dbReference type="Pfam" id="PF00534"/>
    </source>
</evidence>
<dbReference type="SUPFAM" id="SSF53756">
    <property type="entry name" value="UDP-Glycosyltransferase/glycogen phosphorylase"/>
    <property type="match status" value="1"/>
</dbReference>
<dbReference type="PANTHER" id="PTHR12526">
    <property type="entry name" value="GLYCOSYLTRANSFERASE"/>
    <property type="match status" value="1"/>
</dbReference>
<keyword evidence="4" id="KW-1185">Reference proteome</keyword>
<proteinExistence type="predicted"/>
<sequence>MAKVTILQAVPRLETGGSEQSTVEIVQALTRTGAQALVATEGGRMATAVQEAGGEILPLPMASKNPLTILANARRLAKIVEERDVTLIHARSRAPAWSAFLAARRTKRPFVTTYHGAYSSRVPFKTLYSSVMARGDRVIANSHYTAALIAARHHVTQERMRVIYRGIDLSRFEPRSIVLSRLEALRAAWGVREGQPIVLHAARLTSWKGQRYVIEAAQKMLAANELGDAVVILAGDDQGRGSYRGELEAQIQAAGLQDHVRLVGHCDDIPAAFALAHVAVVASIGAETFGRTSIESQAAGCPVIVTDVGAAPENVIPASRSAGFTGWVVPTADSAALAASLVEALTLSPETRAAIGQRARAHVASRFTLQEMQRATLAVYDELLGTELAAGSR</sequence>
<evidence type="ECO:0000313" key="4">
    <source>
        <dbReference type="Proteomes" id="UP000095042"/>
    </source>
</evidence>
<gene>
    <name evidence="3" type="ORF">AUC71_06050</name>
</gene>
<dbReference type="Pfam" id="PF13439">
    <property type="entry name" value="Glyco_transf_4"/>
    <property type="match status" value="1"/>
</dbReference>
<accession>A0A1E3WE67</accession>
<dbReference type="Proteomes" id="UP000095042">
    <property type="component" value="Unassembled WGS sequence"/>
</dbReference>
<dbReference type="EMBL" id="LPWD01000020">
    <property type="protein sequence ID" value="ODS04081.1"/>
    <property type="molecule type" value="Genomic_DNA"/>
</dbReference>
<dbReference type="PANTHER" id="PTHR12526:SF638">
    <property type="entry name" value="SPORE COAT PROTEIN SA"/>
    <property type="match status" value="1"/>
</dbReference>
<dbReference type="CDD" id="cd03819">
    <property type="entry name" value="GT4_WavL-like"/>
    <property type="match status" value="1"/>
</dbReference>
<dbReference type="GO" id="GO:0016757">
    <property type="term" value="F:glycosyltransferase activity"/>
    <property type="evidence" value="ECO:0007669"/>
    <property type="project" value="InterPro"/>
</dbReference>
<dbReference type="AlphaFoldDB" id="A0A1E3WE67"/>
<evidence type="ECO:0000313" key="3">
    <source>
        <dbReference type="EMBL" id="ODS04081.1"/>
    </source>
</evidence>
<protein>
    <submittedName>
        <fullName evidence="3">Glycosyl transferase</fullName>
    </submittedName>
</protein>
<comment type="caution">
    <text evidence="3">The sequence shown here is derived from an EMBL/GenBank/DDBJ whole genome shotgun (WGS) entry which is preliminary data.</text>
</comment>
<dbReference type="Pfam" id="PF00534">
    <property type="entry name" value="Glycos_transf_1"/>
    <property type="match status" value="1"/>
</dbReference>
<evidence type="ECO:0000259" key="2">
    <source>
        <dbReference type="Pfam" id="PF13439"/>
    </source>
</evidence>
<feature type="domain" description="Glycosyltransferase subfamily 4-like N-terminal" evidence="2">
    <location>
        <begin position="16"/>
        <end position="171"/>
    </location>
</feature>